<feature type="compositionally biased region" description="Polar residues" evidence="1">
    <location>
        <begin position="326"/>
        <end position="349"/>
    </location>
</feature>
<comment type="caution">
    <text evidence="2">The sequence shown here is derived from an EMBL/GenBank/DDBJ whole genome shotgun (WGS) entry which is preliminary data.</text>
</comment>
<feature type="compositionally biased region" description="Polar residues" evidence="1">
    <location>
        <begin position="258"/>
        <end position="268"/>
    </location>
</feature>
<organism evidence="2 3">
    <name type="scientific">Euplotes crassus</name>
    <dbReference type="NCBI Taxonomy" id="5936"/>
    <lineage>
        <taxon>Eukaryota</taxon>
        <taxon>Sar</taxon>
        <taxon>Alveolata</taxon>
        <taxon>Ciliophora</taxon>
        <taxon>Intramacronucleata</taxon>
        <taxon>Spirotrichea</taxon>
        <taxon>Hypotrichia</taxon>
        <taxon>Euplotida</taxon>
        <taxon>Euplotidae</taxon>
        <taxon>Moneuplotes</taxon>
    </lineage>
</organism>
<dbReference type="AlphaFoldDB" id="A0AAD1U9S8"/>
<sequence length="422" mass="48355">MQLGRDSLTYYRSSRNSKNAPKPLYKTTDRSEAEHLTASHRISRNTGRFRNKKTLNEYIENKVRENDIDYRKNKKQKLSFTLAGKSISKKSFISQSKNLDLEISSNESEKKDMEYFLGLKEAYLGNLHSKRNASSLASYDSAKPKNARCCKSHSRKFQVIQNQILKKNRIRRNFSKMNKPRASEIYEKIKNNAVKLYKDETTHERNRNRILSPTVPIQRDYLSSNQASVRVLDPIIEPTYTLSKLESHEESILIDNNSRESALQSSFHSKTKSTSKELQRKYKNINSKYTDIKQKYKKSWTDNLNPTNTNQLKLITLKNLVKISKNQHSQNPSTAQPNLQKSPSLNPSKIPTEIPPSSPRLSQLPELNLMIPPKKSKSVQKRTNPSNSKISVNTTLQCSTCSGTQNQIPSCATNGRLTLTNN</sequence>
<evidence type="ECO:0000313" key="3">
    <source>
        <dbReference type="Proteomes" id="UP001295684"/>
    </source>
</evidence>
<reference evidence="2" key="1">
    <citation type="submission" date="2023-07" db="EMBL/GenBank/DDBJ databases">
        <authorList>
            <consortium name="AG Swart"/>
            <person name="Singh M."/>
            <person name="Singh A."/>
            <person name="Seah K."/>
            <person name="Emmerich C."/>
        </authorList>
    </citation>
    <scope>NUCLEOTIDE SEQUENCE</scope>
    <source>
        <strain evidence="2">DP1</strain>
    </source>
</reference>
<accession>A0AAD1U9S8</accession>
<dbReference type="Proteomes" id="UP001295684">
    <property type="component" value="Unassembled WGS sequence"/>
</dbReference>
<feature type="compositionally biased region" description="Basic and acidic residues" evidence="1">
    <location>
        <begin position="27"/>
        <end position="37"/>
    </location>
</feature>
<evidence type="ECO:0000313" key="2">
    <source>
        <dbReference type="EMBL" id="CAI2361609.1"/>
    </source>
</evidence>
<feature type="region of interest" description="Disordered" evidence="1">
    <location>
        <begin position="326"/>
        <end position="365"/>
    </location>
</feature>
<feature type="compositionally biased region" description="Polar residues" evidence="1">
    <location>
        <begin position="10"/>
        <end position="19"/>
    </location>
</feature>
<protein>
    <submittedName>
        <fullName evidence="2">Uncharacterized protein</fullName>
    </submittedName>
</protein>
<feature type="region of interest" description="Disordered" evidence="1">
    <location>
        <begin position="258"/>
        <end position="278"/>
    </location>
</feature>
<dbReference type="EMBL" id="CAMPGE010002799">
    <property type="protein sequence ID" value="CAI2361609.1"/>
    <property type="molecule type" value="Genomic_DNA"/>
</dbReference>
<keyword evidence="3" id="KW-1185">Reference proteome</keyword>
<feature type="region of interest" description="Disordered" evidence="1">
    <location>
        <begin position="1"/>
        <end position="38"/>
    </location>
</feature>
<name>A0AAD1U9S8_EUPCR</name>
<evidence type="ECO:0000256" key="1">
    <source>
        <dbReference type="SAM" id="MobiDB-lite"/>
    </source>
</evidence>
<proteinExistence type="predicted"/>
<gene>
    <name evidence="2" type="ORF">ECRASSUSDP1_LOCUS2921</name>
</gene>